<proteinExistence type="predicted"/>
<dbReference type="AlphaFoldDB" id="T1L0J3"/>
<dbReference type="EnsemblMetazoa" id="tetur30g00920.1">
    <property type="protein sequence ID" value="tetur30g00920.1"/>
    <property type="gene ID" value="tetur30g00920"/>
</dbReference>
<keyword evidence="2" id="KW-1185">Reference proteome</keyword>
<reference evidence="2" key="1">
    <citation type="submission" date="2011-08" db="EMBL/GenBank/DDBJ databases">
        <authorList>
            <person name="Rombauts S."/>
        </authorList>
    </citation>
    <scope>NUCLEOTIDE SEQUENCE</scope>
    <source>
        <strain evidence="2">London</strain>
    </source>
</reference>
<evidence type="ECO:0000313" key="2">
    <source>
        <dbReference type="Proteomes" id="UP000015104"/>
    </source>
</evidence>
<name>T1L0J3_TETUR</name>
<dbReference type="HOGENOM" id="CLU_2657647_0_0_1"/>
<sequence length="76" mass="8732">MSLVKEGNTVYGWFFEKTVRFNQTLGFAFYGNFCCRSKCKSKALVLLKKDNLNNKRLVAASIKTTNLLRRCLAQSF</sequence>
<organism evidence="1 2">
    <name type="scientific">Tetranychus urticae</name>
    <name type="common">Two-spotted spider mite</name>
    <dbReference type="NCBI Taxonomy" id="32264"/>
    <lineage>
        <taxon>Eukaryota</taxon>
        <taxon>Metazoa</taxon>
        <taxon>Ecdysozoa</taxon>
        <taxon>Arthropoda</taxon>
        <taxon>Chelicerata</taxon>
        <taxon>Arachnida</taxon>
        <taxon>Acari</taxon>
        <taxon>Acariformes</taxon>
        <taxon>Trombidiformes</taxon>
        <taxon>Prostigmata</taxon>
        <taxon>Eleutherengona</taxon>
        <taxon>Raphignathae</taxon>
        <taxon>Tetranychoidea</taxon>
        <taxon>Tetranychidae</taxon>
        <taxon>Tetranychus</taxon>
    </lineage>
</organism>
<reference evidence="1" key="2">
    <citation type="submission" date="2015-06" db="UniProtKB">
        <authorList>
            <consortium name="EnsemblMetazoa"/>
        </authorList>
    </citation>
    <scope>IDENTIFICATION</scope>
</reference>
<protein>
    <submittedName>
        <fullName evidence="1">Uncharacterized protein</fullName>
    </submittedName>
</protein>
<evidence type="ECO:0000313" key="1">
    <source>
        <dbReference type="EnsemblMetazoa" id="tetur30g00920.1"/>
    </source>
</evidence>
<dbReference type="Proteomes" id="UP000015104">
    <property type="component" value="Unassembled WGS sequence"/>
</dbReference>
<dbReference type="EMBL" id="CAEY01000867">
    <property type="status" value="NOT_ANNOTATED_CDS"/>
    <property type="molecule type" value="Genomic_DNA"/>
</dbReference>
<accession>T1L0J3</accession>